<name>A0A845F7M2_9BACI</name>
<proteinExistence type="predicted"/>
<dbReference type="GeneID" id="78005938"/>
<evidence type="ECO:0000313" key="1">
    <source>
        <dbReference type="EMBL" id="MYL69794.1"/>
    </source>
</evidence>
<dbReference type="Proteomes" id="UP000450457">
    <property type="component" value="Unassembled WGS sequence"/>
</dbReference>
<protein>
    <submittedName>
        <fullName evidence="1">Uncharacterized protein</fullName>
    </submittedName>
</protein>
<dbReference type="EMBL" id="WMFA01000001">
    <property type="protein sequence ID" value="MYL69794.1"/>
    <property type="molecule type" value="Genomic_DNA"/>
</dbReference>
<organism evidence="1 2">
    <name type="scientific">Halobacillus litoralis</name>
    <dbReference type="NCBI Taxonomy" id="45668"/>
    <lineage>
        <taxon>Bacteria</taxon>
        <taxon>Bacillati</taxon>
        <taxon>Bacillota</taxon>
        <taxon>Bacilli</taxon>
        <taxon>Bacillales</taxon>
        <taxon>Bacillaceae</taxon>
        <taxon>Halobacillus</taxon>
    </lineage>
</organism>
<accession>A0A845F7M2</accession>
<sequence>MRNKIMFTREAARRNIYSIPLPPLHAQSDEWLNLNAVVSHYSQLRLKPGWNLLRKEGHIYVENQEKEIAGAEWTDGIIGDDSPLFYLQAAVCDHHLNEYSIHKTSVIEEAIIDDAYVRGLDLLGQWDFGDIKRSLNPIFFYDSLDHPAVIFFTFHREGKRFLQKHIHRFSKRSYRLKVLHKTWMTNE</sequence>
<dbReference type="AlphaFoldDB" id="A0A845F7M2"/>
<reference evidence="1 2" key="1">
    <citation type="submission" date="2019-11" db="EMBL/GenBank/DDBJ databases">
        <title>Genome sequences of 17 halophilic strains isolated from different environments.</title>
        <authorList>
            <person name="Furrow R.E."/>
        </authorList>
    </citation>
    <scope>NUCLEOTIDE SEQUENCE [LARGE SCALE GENOMIC DNA]</scope>
    <source>
        <strain evidence="1 2">SL-4</strain>
    </source>
</reference>
<dbReference type="RefSeq" id="WP_160911079.1">
    <property type="nucleotide sequence ID" value="NZ_WMFA01000001.1"/>
</dbReference>
<gene>
    <name evidence="1" type="ORF">GLW00_02970</name>
</gene>
<evidence type="ECO:0000313" key="2">
    <source>
        <dbReference type="Proteomes" id="UP000450457"/>
    </source>
</evidence>
<comment type="caution">
    <text evidence="1">The sequence shown here is derived from an EMBL/GenBank/DDBJ whole genome shotgun (WGS) entry which is preliminary data.</text>
</comment>
<dbReference type="OrthoDB" id="2815576at2"/>